<evidence type="ECO:0000259" key="1">
    <source>
        <dbReference type="PROSITE" id="PS51186"/>
    </source>
</evidence>
<dbReference type="PROSITE" id="PS51186">
    <property type="entry name" value="GNAT"/>
    <property type="match status" value="1"/>
</dbReference>
<name>A0A6J6YX36_9ZZZZ</name>
<dbReference type="GO" id="GO:0005737">
    <property type="term" value="C:cytoplasm"/>
    <property type="evidence" value="ECO:0007669"/>
    <property type="project" value="TreeGrafter"/>
</dbReference>
<reference evidence="2" key="1">
    <citation type="submission" date="2020-05" db="EMBL/GenBank/DDBJ databases">
        <authorList>
            <person name="Chiriac C."/>
            <person name="Salcher M."/>
            <person name="Ghai R."/>
            <person name="Kavagutti S V."/>
        </authorList>
    </citation>
    <scope>NUCLEOTIDE SEQUENCE</scope>
</reference>
<dbReference type="InterPro" id="IPR016181">
    <property type="entry name" value="Acyl_CoA_acyltransferase"/>
</dbReference>
<dbReference type="SUPFAM" id="SSF55729">
    <property type="entry name" value="Acyl-CoA N-acyltransferases (Nat)"/>
    <property type="match status" value="1"/>
</dbReference>
<dbReference type="AlphaFoldDB" id="A0A6J6YX36"/>
<dbReference type="Pfam" id="PF13302">
    <property type="entry name" value="Acetyltransf_3"/>
    <property type="match status" value="1"/>
</dbReference>
<accession>A0A6J6YX36</accession>
<proteinExistence type="predicted"/>
<evidence type="ECO:0000313" key="2">
    <source>
        <dbReference type="EMBL" id="CAB4811578.1"/>
    </source>
</evidence>
<dbReference type="PANTHER" id="PTHR43441:SF2">
    <property type="entry name" value="FAMILY ACETYLTRANSFERASE, PUTATIVE (AFU_ORTHOLOGUE AFUA_7G00850)-RELATED"/>
    <property type="match status" value="1"/>
</dbReference>
<dbReference type="GO" id="GO:1990189">
    <property type="term" value="F:protein N-terminal-serine acetyltransferase activity"/>
    <property type="evidence" value="ECO:0007669"/>
    <property type="project" value="TreeGrafter"/>
</dbReference>
<sequence>MIWWPSEIPTLQYGRVTLRPPAESDISKIYEACQDPLIPRFTTVPAEYTMAHALDYVQRVPASLELRREFPFVIEFGVGDDKEFAGVASLHTISIDNHRAEIGYWMHSPMRGKGIGTIAAKMITNYGFLTMGFLRIEAAVDVDNAPSQKLLISAGYNKEGILRQRVTRSDGSQIDMVELAVIASEWKELN</sequence>
<dbReference type="PANTHER" id="PTHR43441">
    <property type="entry name" value="RIBOSOMAL-PROTEIN-SERINE ACETYLTRANSFERASE"/>
    <property type="match status" value="1"/>
</dbReference>
<dbReference type="InterPro" id="IPR051908">
    <property type="entry name" value="Ribosomal_N-acetyltransferase"/>
</dbReference>
<dbReference type="InterPro" id="IPR000182">
    <property type="entry name" value="GNAT_dom"/>
</dbReference>
<protein>
    <submittedName>
        <fullName evidence="2">Unannotated protein</fullName>
    </submittedName>
</protein>
<gene>
    <name evidence="2" type="ORF">UFOPK3119_00497</name>
</gene>
<feature type="domain" description="N-acetyltransferase" evidence="1">
    <location>
        <begin position="16"/>
        <end position="181"/>
    </location>
</feature>
<dbReference type="EMBL" id="CAFAAX010000047">
    <property type="protein sequence ID" value="CAB4811578.1"/>
    <property type="molecule type" value="Genomic_DNA"/>
</dbReference>
<organism evidence="2">
    <name type="scientific">freshwater metagenome</name>
    <dbReference type="NCBI Taxonomy" id="449393"/>
    <lineage>
        <taxon>unclassified sequences</taxon>
        <taxon>metagenomes</taxon>
        <taxon>ecological metagenomes</taxon>
    </lineage>
</organism>
<dbReference type="Gene3D" id="3.40.630.30">
    <property type="match status" value="1"/>
</dbReference>
<dbReference type="GO" id="GO:0008999">
    <property type="term" value="F:protein-N-terminal-alanine acetyltransferase activity"/>
    <property type="evidence" value="ECO:0007669"/>
    <property type="project" value="TreeGrafter"/>
</dbReference>